<comment type="caution">
    <text evidence="2">The sequence shown here is derived from an EMBL/GenBank/DDBJ whole genome shotgun (WGS) entry which is preliminary data.</text>
</comment>
<proteinExistence type="predicted"/>
<gene>
    <name evidence="2" type="ORF">C2S_13160</name>
</gene>
<reference evidence="2" key="1">
    <citation type="submission" date="2019-05" db="EMBL/GenBank/DDBJ databases">
        <authorList>
            <person name="Piombo E."/>
        </authorList>
    </citation>
    <scope>NUCLEOTIDE SEQUENCE</scope>
    <source>
        <strain evidence="2">C2S</strain>
    </source>
</reference>
<evidence type="ECO:0000313" key="2">
    <source>
        <dbReference type="EMBL" id="VTT84368.1"/>
    </source>
</evidence>
<evidence type="ECO:0000313" key="3">
    <source>
        <dbReference type="Proteomes" id="UP000760494"/>
    </source>
</evidence>
<dbReference type="PANTHER" id="PTHR40788">
    <property type="entry name" value="CLR5 DOMAIN-CONTAINING PROTEIN-RELATED"/>
    <property type="match status" value="1"/>
</dbReference>
<evidence type="ECO:0000256" key="1">
    <source>
        <dbReference type="SAM" id="MobiDB-lite"/>
    </source>
</evidence>
<organism evidence="2 3">
    <name type="scientific">Fusarium fujikuroi</name>
    <name type="common">Bakanae and foot rot disease fungus</name>
    <name type="synonym">Gibberella fujikuroi</name>
    <dbReference type="NCBI Taxonomy" id="5127"/>
    <lineage>
        <taxon>Eukaryota</taxon>
        <taxon>Fungi</taxon>
        <taxon>Dikarya</taxon>
        <taxon>Ascomycota</taxon>
        <taxon>Pezizomycotina</taxon>
        <taxon>Sordariomycetes</taxon>
        <taxon>Hypocreomycetidae</taxon>
        <taxon>Hypocreales</taxon>
        <taxon>Nectriaceae</taxon>
        <taxon>Fusarium</taxon>
        <taxon>Fusarium fujikuroi species complex</taxon>
    </lineage>
</organism>
<dbReference type="AlphaFoldDB" id="A0A5Q3FWV2"/>
<dbReference type="PANTHER" id="PTHR40788:SF2">
    <property type="entry name" value="CLR5 DOMAIN-CONTAINING PROTEIN"/>
    <property type="match status" value="1"/>
</dbReference>
<feature type="region of interest" description="Disordered" evidence="1">
    <location>
        <begin position="1"/>
        <end position="28"/>
    </location>
</feature>
<name>A0A5Q3FWV2_FUSFU</name>
<dbReference type="Proteomes" id="UP000760494">
    <property type="component" value="Unassembled WGS sequence"/>
</dbReference>
<dbReference type="EMBL" id="CABFJX010000427">
    <property type="protein sequence ID" value="VTT84368.1"/>
    <property type="molecule type" value="Genomic_DNA"/>
</dbReference>
<protein>
    <submittedName>
        <fullName evidence="2">Uncharacterized protein</fullName>
    </submittedName>
</protein>
<accession>A0A5Q3FWV2</accession>
<sequence length="318" mass="36357">MSRDDASSPDVSGSDSGQEGPDSYPFLLKNTPADEVEIESKRRGKSIYQNYGILGRILERHEETIQKRWLKKNRKQRLDVLLTAWPDMPPTHRPFYDIWRQVDTDPELKVKQHSSILWPYINKESLGKPTPFLLLLNSRGRHPPPLFLNKDNQYINRAILTYMVVSKPFLTDGMNMLLRGVPEDDYGMVKKFPEATPGVWLHLSNKDYAWSTTTLYGKEWPVSQFPTSSGIVILEIQERLMDFLVNDVYPVQPEPELPSTTQTGGLHTSLLEITFEAPYRVPTRLNFANLEKLFAARATAAEDHISSCYETLAPPPRG</sequence>